<evidence type="ECO:0000313" key="1">
    <source>
        <dbReference type="EMBL" id="SDH91906.1"/>
    </source>
</evidence>
<dbReference type="AlphaFoldDB" id="A0A1G8GC61"/>
<sequence length="192" mass="21835">MFAKLCEWFGRAPSGYRPGVTLEQARRNLAGLTFQALAPGLGRFGTVDGGLVFELHERPLAQFLMHLVLTEFVLERPALDAAEARFELRHSGALRRQGLVCRQRAGDPALGARLAERLGADAHLQQALLPLDFKRLRLERGAGRWRVRLEHMGASEVVNRMPSFRRYVQLSREQRDYLLRALFHLQRLLGDL</sequence>
<accession>A0A1G8GC61</accession>
<dbReference type="STRING" id="428992.SAMN05216272_104150"/>
<keyword evidence="2" id="KW-1185">Reference proteome</keyword>
<evidence type="ECO:0008006" key="3">
    <source>
        <dbReference type="Google" id="ProtNLM"/>
    </source>
</evidence>
<protein>
    <recommendedName>
        <fullName evidence="3">DUF3156 family protein</fullName>
    </recommendedName>
</protein>
<reference evidence="2" key="1">
    <citation type="submission" date="2016-10" db="EMBL/GenBank/DDBJ databases">
        <authorList>
            <person name="Varghese N."/>
            <person name="Submissions S."/>
        </authorList>
    </citation>
    <scope>NUCLEOTIDE SEQUENCE [LARGE SCALE GENOMIC DNA]</scope>
    <source>
        <strain evidence="2">CCM 7469</strain>
    </source>
</reference>
<dbReference type="RefSeq" id="WP_090262583.1">
    <property type="nucleotide sequence ID" value="NZ_FNDS01000004.1"/>
</dbReference>
<name>A0A1G8GC61_9PSED</name>
<dbReference type="EMBL" id="FNDS01000004">
    <property type="protein sequence ID" value="SDH91906.1"/>
    <property type="molecule type" value="Genomic_DNA"/>
</dbReference>
<dbReference type="Proteomes" id="UP000199636">
    <property type="component" value="Unassembled WGS sequence"/>
</dbReference>
<dbReference type="OrthoDB" id="8590098at2"/>
<organism evidence="1 2">
    <name type="scientific">Pseudomonas panipatensis</name>
    <dbReference type="NCBI Taxonomy" id="428992"/>
    <lineage>
        <taxon>Bacteria</taxon>
        <taxon>Pseudomonadati</taxon>
        <taxon>Pseudomonadota</taxon>
        <taxon>Gammaproteobacteria</taxon>
        <taxon>Pseudomonadales</taxon>
        <taxon>Pseudomonadaceae</taxon>
        <taxon>Pseudomonas</taxon>
    </lineage>
</organism>
<dbReference type="InterPro" id="IPR021500">
    <property type="entry name" value="DUF3156"/>
</dbReference>
<evidence type="ECO:0000313" key="2">
    <source>
        <dbReference type="Proteomes" id="UP000199636"/>
    </source>
</evidence>
<dbReference type="Pfam" id="PF11354">
    <property type="entry name" value="DUF3156"/>
    <property type="match status" value="1"/>
</dbReference>
<proteinExistence type="predicted"/>
<gene>
    <name evidence="1" type="ORF">SAMN05216272_104150</name>
</gene>